<gene>
    <name evidence="1" type="ORF">PLOB_00049335</name>
</gene>
<evidence type="ECO:0000313" key="2">
    <source>
        <dbReference type="Proteomes" id="UP001159405"/>
    </source>
</evidence>
<organism evidence="1 2">
    <name type="scientific">Porites lobata</name>
    <dbReference type="NCBI Taxonomy" id="104759"/>
    <lineage>
        <taxon>Eukaryota</taxon>
        <taxon>Metazoa</taxon>
        <taxon>Cnidaria</taxon>
        <taxon>Anthozoa</taxon>
        <taxon>Hexacorallia</taxon>
        <taxon>Scleractinia</taxon>
        <taxon>Fungiina</taxon>
        <taxon>Poritidae</taxon>
        <taxon>Porites</taxon>
    </lineage>
</organism>
<sequence length="134" mass="15269">MEEGLKLVVDWEVVNSQETGGKSANMQGYQTRLSLHADMEKLALQRLLQRLKDVLKVDHLVTDASPSTTIFYFFTAEQHRELQEVIHDLLDIWHKSAKLVKALTDVSYIYDISDWIEPTTSGSVANKPVVMCLH</sequence>
<dbReference type="Proteomes" id="UP001159405">
    <property type="component" value="Unassembled WGS sequence"/>
</dbReference>
<dbReference type="EMBL" id="CALNXK010000095">
    <property type="protein sequence ID" value="CAH3152964.1"/>
    <property type="molecule type" value="Genomic_DNA"/>
</dbReference>
<proteinExistence type="predicted"/>
<comment type="caution">
    <text evidence="1">The sequence shown here is derived from an EMBL/GenBank/DDBJ whole genome shotgun (WGS) entry which is preliminary data.</text>
</comment>
<accession>A0ABN8Q043</accession>
<evidence type="ECO:0000313" key="1">
    <source>
        <dbReference type="EMBL" id="CAH3152964.1"/>
    </source>
</evidence>
<reference evidence="1 2" key="1">
    <citation type="submission" date="2022-05" db="EMBL/GenBank/DDBJ databases">
        <authorList>
            <consortium name="Genoscope - CEA"/>
            <person name="William W."/>
        </authorList>
    </citation>
    <scope>NUCLEOTIDE SEQUENCE [LARGE SCALE GENOMIC DNA]</scope>
</reference>
<protein>
    <submittedName>
        <fullName evidence="1">Uncharacterized protein</fullName>
    </submittedName>
</protein>
<name>A0ABN8Q043_9CNID</name>
<keyword evidence="2" id="KW-1185">Reference proteome</keyword>